<dbReference type="Proteomes" id="UP000688137">
    <property type="component" value="Unassembled WGS sequence"/>
</dbReference>
<organism evidence="3 4">
    <name type="scientific">Paramecium primaurelia</name>
    <dbReference type="NCBI Taxonomy" id="5886"/>
    <lineage>
        <taxon>Eukaryota</taxon>
        <taxon>Sar</taxon>
        <taxon>Alveolata</taxon>
        <taxon>Ciliophora</taxon>
        <taxon>Intramacronucleata</taxon>
        <taxon>Oligohymenophorea</taxon>
        <taxon>Peniculida</taxon>
        <taxon>Parameciidae</taxon>
        <taxon>Paramecium</taxon>
    </lineage>
</organism>
<reference evidence="3" key="1">
    <citation type="submission" date="2021-01" db="EMBL/GenBank/DDBJ databases">
        <authorList>
            <consortium name="Genoscope - CEA"/>
            <person name="William W."/>
        </authorList>
    </citation>
    <scope>NUCLEOTIDE SEQUENCE</scope>
</reference>
<feature type="signal peptide" evidence="2">
    <location>
        <begin position="1"/>
        <end position="18"/>
    </location>
</feature>
<name>A0A8S1NPN2_PARPR</name>
<keyword evidence="1" id="KW-0812">Transmembrane</keyword>
<dbReference type="EMBL" id="CAJJDM010000099">
    <property type="protein sequence ID" value="CAD8094408.1"/>
    <property type="molecule type" value="Genomic_DNA"/>
</dbReference>
<evidence type="ECO:0000256" key="2">
    <source>
        <dbReference type="SAM" id="SignalP"/>
    </source>
</evidence>
<gene>
    <name evidence="3" type="ORF">PPRIM_AZ9-3.1.T0960004</name>
</gene>
<feature type="chain" id="PRO_5035820569" description="Transmembrane protein" evidence="2">
    <location>
        <begin position="19"/>
        <end position="1412"/>
    </location>
</feature>
<keyword evidence="1" id="KW-1133">Transmembrane helix</keyword>
<keyword evidence="4" id="KW-1185">Reference proteome</keyword>
<keyword evidence="1" id="KW-0472">Membrane</keyword>
<sequence length="1412" mass="164869">MKFQHFWLLIAILKQCLSDIPITQTQKYNFPLEIRNSNTIFLRDYTFKIIEAPFYELLSSSEFNLTIDQAISQIFKMNSSSINDSSIRIGSNYISLTGVNSNIFWVLTQNDKLYKGRIQSNGELYMNFLDIMIQKQYFQINLITNDFGMLSSLQDGELYFTLINSTNLECTDFIINYQIESQFYNPIIQILSINNTQFTFCLIYTTPKNAHIVYFTYNQDDIEQTSEQIFDGSYSNAFLSDYQNYLFLINSEHVYLVDLFQNSSSIQEIFNSNIQIQDDSQPISYFTTFQISNNLFHIIILQQQLLKSFFIDTNYINIQAQSNSYILNKYQKINKIELTLDNILIVTDTFIIDLQLKDSIKATGYQLLQFGTYAFFNLLRNIVVVQEFFNNQTIISTYLINQPQIFISQDTSKLLEEMSQTVKLDIQVKSQLNNKFMQYTFQIQLIQLNVMENSNPIQFHQDIEDLILQFPQDKVIDRNQIFLGPNLTLSLQSSNSDYLYASVEELKFEERSIKNAIYSIVCSFSRQQELYCSQFMNDTIILTIENPAYSTQKYNIQSYLKLQKCSCIKTAQNINVLMQFNSSVLIQQFDYSLQPTKQILLPFQMKIISAQILKDVLFTTTVDGKLIATDIYEKQQLFIISNYNFQEIYINPYDFPHYLFIDNIDELIILAYNGKQSYEFINSIQYPIQNYKSNAIGILSNGIYLAFCQDNNNFIYFYQKINIYLQNSLSNYFDVYFQGLEIYQNPNILSTYTSSNFYLIFVQGNFFQLCQFSGTGTSYTALRTSLLYQLNGLSFIQMSSIQNQEPGYQVQKVYLFTNKQKFIDHPYLSYDFILATRYNEDDYIGKINITYGAQNKNFSSFFIQNVSIIYENYLLLPRNLHDKQIYSIQNKGDIKINPRTLFYGNIQNYTVNCDQCNSFNIIQPIAFSNSQSINISVENMLNQNDILYLTDQQNNLYQFYPETNNLSMIYNLTDQGNQVCYFLFIEMQNSFPVQICTGNSTIIYAFNTSSNQIIQHNFTEVCCFYYSTYQNGILTVFSNGQFQTLDFFVFYFWISNNQINLMQIFNSNGVCQNCLISSLYLNMSQNFTTQPCQIFGFITTSSNGRGNNEIFLLKHCISSTMSQIFGFAPNQTTQSGNIYFQSSTWNLIQTELVSFPFYKITRQFGSSEYISDNLIQVRFIVTYVNVVDLYIILFNQTTGKLISFVLDQGFYIDSNQTIRSFLVYLGSNGLVMIQSFQDQNILTPQIYTFEKHKFQIKYNTKKLNRMIGFEIIQDQPSQIYSLFSGNYYAIRNKTNSQLYYIQNYLTLSIDLTGIQNTSIEITGHNPQNQIKQSLFILNLNYSNTNTNNNTIIPDNPNSTDPDVQKNQYHVVLILLYFFMIIFSIIVFIAPRCCSKLTKPYKQPSINFELIEK</sequence>
<comment type="caution">
    <text evidence="3">The sequence shown here is derived from an EMBL/GenBank/DDBJ whole genome shotgun (WGS) entry which is preliminary data.</text>
</comment>
<evidence type="ECO:0008006" key="5">
    <source>
        <dbReference type="Google" id="ProtNLM"/>
    </source>
</evidence>
<proteinExistence type="predicted"/>
<protein>
    <recommendedName>
        <fullName evidence="5">Transmembrane protein</fullName>
    </recommendedName>
</protein>
<evidence type="ECO:0000313" key="3">
    <source>
        <dbReference type="EMBL" id="CAD8094408.1"/>
    </source>
</evidence>
<evidence type="ECO:0000313" key="4">
    <source>
        <dbReference type="Proteomes" id="UP000688137"/>
    </source>
</evidence>
<feature type="transmembrane region" description="Helical" evidence="1">
    <location>
        <begin position="1368"/>
        <end position="1389"/>
    </location>
</feature>
<accession>A0A8S1NPN2</accession>
<keyword evidence="2" id="KW-0732">Signal</keyword>
<evidence type="ECO:0000256" key="1">
    <source>
        <dbReference type="SAM" id="Phobius"/>
    </source>
</evidence>